<dbReference type="OMA" id="NTTEEWS"/>
<dbReference type="PANTHER" id="PTHR11802">
    <property type="entry name" value="SERINE PROTEASE FAMILY S10 SERINE CARBOXYPEPTIDASE"/>
    <property type="match status" value="1"/>
</dbReference>
<dbReference type="InParanoid" id="A0A061E253"/>
<dbReference type="HOGENOM" id="CLU_898363_0_0_1"/>
<dbReference type="EMBL" id="CM001880">
    <property type="protein sequence ID" value="EOX99114.1"/>
    <property type="molecule type" value="Genomic_DNA"/>
</dbReference>
<comment type="similarity">
    <text evidence="1">Belongs to the peptidase S10 family.</text>
</comment>
<evidence type="ECO:0000256" key="1">
    <source>
        <dbReference type="ARBA" id="ARBA00009431"/>
    </source>
</evidence>
<proteinExistence type="inferred from homology"/>
<dbReference type="STRING" id="3641.A0A061E253"/>
<dbReference type="SUPFAM" id="SSF53474">
    <property type="entry name" value="alpha/beta-Hydrolases"/>
    <property type="match status" value="1"/>
</dbReference>
<dbReference type="InterPro" id="IPR029058">
    <property type="entry name" value="AB_hydrolase_fold"/>
</dbReference>
<evidence type="ECO:0000313" key="3">
    <source>
        <dbReference type="Proteomes" id="UP000026915"/>
    </source>
</evidence>
<dbReference type="eggNOG" id="KOG1282">
    <property type="taxonomic scope" value="Eukaryota"/>
</dbReference>
<dbReference type="GO" id="GO:0004185">
    <property type="term" value="F:serine-type carboxypeptidase activity"/>
    <property type="evidence" value="ECO:0000318"/>
    <property type="project" value="GO_Central"/>
</dbReference>
<dbReference type="Pfam" id="PF00450">
    <property type="entry name" value="Peptidase_S10"/>
    <property type="match status" value="2"/>
</dbReference>
<dbReference type="Gene3D" id="3.40.50.1820">
    <property type="entry name" value="alpha/beta hydrolase"/>
    <property type="match status" value="2"/>
</dbReference>
<accession>A0A061E253</accession>
<organism evidence="2 3">
    <name type="scientific">Theobroma cacao</name>
    <name type="common">Cacao</name>
    <name type="synonym">Cocoa</name>
    <dbReference type="NCBI Taxonomy" id="3641"/>
    <lineage>
        <taxon>Eukaryota</taxon>
        <taxon>Viridiplantae</taxon>
        <taxon>Streptophyta</taxon>
        <taxon>Embryophyta</taxon>
        <taxon>Tracheophyta</taxon>
        <taxon>Spermatophyta</taxon>
        <taxon>Magnoliopsida</taxon>
        <taxon>eudicotyledons</taxon>
        <taxon>Gunneridae</taxon>
        <taxon>Pentapetalae</taxon>
        <taxon>rosids</taxon>
        <taxon>malvids</taxon>
        <taxon>Malvales</taxon>
        <taxon>Malvaceae</taxon>
        <taxon>Byttnerioideae</taxon>
        <taxon>Theobroma</taxon>
    </lineage>
</organism>
<dbReference type="FunFam" id="3.40.50.1820:FF:000409">
    <property type="entry name" value="Carboxypeptidase"/>
    <property type="match status" value="1"/>
</dbReference>
<dbReference type="PANTHER" id="PTHR11802:SF31">
    <property type="entry name" value="SERINE CARBOXYPEPTIDASE-LIKE 34"/>
    <property type="match status" value="1"/>
</dbReference>
<name>A0A061E253_THECC</name>
<dbReference type="Gramene" id="EOX99114">
    <property type="protein sequence ID" value="EOX99114"/>
    <property type="gene ID" value="TCM_007726"/>
</dbReference>
<dbReference type="PRINTS" id="PR00724">
    <property type="entry name" value="CRBOXYPTASEC"/>
</dbReference>
<evidence type="ECO:0000313" key="2">
    <source>
        <dbReference type="EMBL" id="EOX99114.1"/>
    </source>
</evidence>
<dbReference type="InterPro" id="IPR001563">
    <property type="entry name" value="Peptidase_S10"/>
</dbReference>
<keyword evidence="2" id="KW-0645">Protease</keyword>
<keyword evidence="2" id="KW-0121">Carboxypeptidase</keyword>
<dbReference type="Proteomes" id="UP000026915">
    <property type="component" value="Chromosome 2"/>
</dbReference>
<reference evidence="2 3" key="1">
    <citation type="journal article" date="2013" name="Genome Biol.">
        <title>The genome sequence of the most widely cultivated cacao type and its use to identify candidate genes regulating pod color.</title>
        <authorList>
            <person name="Motamayor J.C."/>
            <person name="Mockaitis K."/>
            <person name="Schmutz J."/>
            <person name="Haiminen N."/>
            <person name="Iii D.L."/>
            <person name="Cornejo O."/>
            <person name="Findley S.D."/>
            <person name="Zheng P."/>
            <person name="Utro F."/>
            <person name="Royaert S."/>
            <person name="Saski C."/>
            <person name="Jenkins J."/>
            <person name="Podicheti R."/>
            <person name="Zhao M."/>
            <person name="Scheffler B.E."/>
            <person name="Stack J.C."/>
            <person name="Feltus F.A."/>
            <person name="Mustiga G.M."/>
            <person name="Amores F."/>
            <person name="Phillips W."/>
            <person name="Marelli J.P."/>
            <person name="May G.D."/>
            <person name="Shapiro H."/>
            <person name="Ma J."/>
            <person name="Bustamante C.D."/>
            <person name="Schnell R.J."/>
            <person name="Main D."/>
            <person name="Gilbert D."/>
            <person name="Parida L."/>
            <person name="Kuhn D.N."/>
        </authorList>
    </citation>
    <scope>NUCLEOTIDE SEQUENCE [LARGE SCALE GENOMIC DNA]</scope>
    <source>
        <strain evidence="3">cv. Matina 1-6</strain>
    </source>
</reference>
<keyword evidence="2" id="KW-0378">Hydrolase</keyword>
<sequence>MASCIQLLLLNQYTANLLFLDSPAVVGFSYSNKTLDFQGDNSTALDSFTFLQNWFKRFPQYKSSEFYIAGESYAVPLFSHVYGHYVPQLAEDIFDENKKSTKENYINLKGFIIGNALMDEETDQIGMIDYAWGHALISDALYKAVKVKCNFSTPNLTDECRNEMLKYFQLYQLIDMYSLNSPICTVDPPFNVPNQYSDVNNAWKDWRFSLLPVLKNVIDGGIRVWIYSNGICISFFLSCDLKIIEDWTPWNNHKEVGGWTIRYEGLSSITVREAGHHASSDLCSSTFSSMPTRSCHPLLFSQLMTLHSKI</sequence>
<gene>
    <name evidence="2" type="ORF">TCM_007726</name>
</gene>
<keyword evidence="3" id="KW-1185">Reference proteome</keyword>
<dbReference type="AlphaFoldDB" id="A0A061E253"/>
<protein>
    <submittedName>
        <fullName evidence="2">Serine carboxypeptidase-like 34, putative</fullName>
    </submittedName>
</protein>
<dbReference type="GO" id="GO:0006508">
    <property type="term" value="P:proteolysis"/>
    <property type="evidence" value="ECO:0007669"/>
    <property type="project" value="InterPro"/>
</dbReference>